<proteinExistence type="predicted"/>
<feature type="domain" description="DUF1232" evidence="6">
    <location>
        <begin position="288"/>
        <end position="324"/>
    </location>
</feature>
<comment type="subcellular location">
    <subcellularLocation>
        <location evidence="1">Endomembrane system</location>
        <topology evidence="1">Multi-pass membrane protein</topology>
    </subcellularLocation>
</comment>
<evidence type="ECO:0000256" key="5">
    <source>
        <dbReference type="SAM" id="Phobius"/>
    </source>
</evidence>
<evidence type="ECO:0000256" key="1">
    <source>
        <dbReference type="ARBA" id="ARBA00004127"/>
    </source>
</evidence>
<evidence type="ECO:0000313" key="8">
    <source>
        <dbReference type="Proteomes" id="UP000253501"/>
    </source>
</evidence>
<dbReference type="GO" id="GO:0012505">
    <property type="term" value="C:endomembrane system"/>
    <property type="evidence" value="ECO:0007669"/>
    <property type="project" value="UniProtKB-SubCell"/>
</dbReference>
<keyword evidence="4 5" id="KW-0472">Membrane</keyword>
<feature type="transmembrane region" description="Helical" evidence="5">
    <location>
        <begin position="22"/>
        <end position="44"/>
    </location>
</feature>
<accession>A0A367P7X7</accession>
<evidence type="ECO:0000313" key="7">
    <source>
        <dbReference type="EMBL" id="RCJ03932.1"/>
    </source>
</evidence>
<dbReference type="PANTHER" id="PTHR37314">
    <property type="entry name" value="SLR0142 PROTEIN"/>
    <property type="match status" value="1"/>
</dbReference>
<dbReference type="Proteomes" id="UP000253501">
    <property type="component" value="Unassembled WGS sequence"/>
</dbReference>
<comment type="caution">
    <text evidence="7">The sequence shown here is derived from an EMBL/GenBank/DDBJ whole genome shotgun (WGS) entry which is preliminary data.</text>
</comment>
<keyword evidence="2 5" id="KW-0812">Transmembrane</keyword>
<sequence length="386" mass="42029">MPILYLRKLTGKERSPGSNRQLACYLAFVAGATNAGGFLAVQQYTSHMSGVVSAMADNLALGSFWLMLDGLGALLSFLAGAACSAVLINWARRERLHSEYALPLMLEALLLVCFGLLGSNLEHHEWLFVPATVMVLCFIMGLQNAMVTKLSNAEIRTTHVTGMVTDIGIELGKLFYWNLSRADSSKPPVLANRHKLQVLITLVVLFFAGGVIGALGFKHVGFSATLALATLLLALAAVPVLDDVRLHLWRRDLLAHLIARSRRWARAVKEDVHAVWLAAQDPRTPWYAKALALPVAAYALSPIDLFPDFIPVLGYLDDVVVVPLGLLLAIRWIPVEVMRQHRAAAAASAHRPVSHVAALVIVTLWAVAVMLALIWLVQRLPGRGGN</sequence>
<feature type="transmembrane region" description="Helical" evidence="5">
    <location>
        <begin position="100"/>
        <end position="121"/>
    </location>
</feature>
<dbReference type="PANTHER" id="PTHR37314:SF4">
    <property type="entry name" value="UPF0700 TRANSMEMBRANE PROTEIN YOAK"/>
    <property type="match status" value="1"/>
</dbReference>
<feature type="transmembrane region" description="Helical" evidence="5">
    <location>
        <begin position="127"/>
        <end position="147"/>
    </location>
</feature>
<dbReference type="InterPro" id="IPR010652">
    <property type="entry name" value="DUF1232"/>
</dbReference>
<protein>
    <submittedName>
        <fullName evidence="7">DUF1275 domain-containing protein</fullName>
    </submittedName>
</protein>
<organism evidence="7 8">
    <name type="scientific">Cupriavidus necator</name>
    <name type="common">Alcaligenes eutrophus</name>
    <name type="synonym">Ralstonia eutropha</name>
    <dbReference type="NCBI Taxonomy" id="106590"/>
    <lineage>
        <taxon>Bacteria</taxon>
        <taxon>Pseudomonadati</taxon>
        <taxon>Pseudomonadota</taxon>
        <taxon>Betaproteobacteria</taxon>
        <taxon>Burkholderiales</taxon>
        <taxon>Burkholderiaceae</taxon>
        <taxon>Cupriavidus</taxon>
    </lineage>
</organism>
<dbReference type="EMBL" id="QDHA01000121">
    <property type="protein sequence ID" value="RCJ03932.1"/>
    <property type="molecule type" value="Genomic_DNA"/>
</dbReference>
<gene>
    <name evidence="7" type="ORF">DDK22_34730</name>
</gene>
<evidence type="ECO:0000256" key="4">
    <source>
        <dbReference type="ARBA" id="ARBA00023136"/>
    </source>
</evidence>
<dbReference type="AlphaFoldDB" id="A0A367P7X7"/>
<keyword evidence="3 5" id="KW-1133">Transmembrane helix</keyword>
<feature type="transmembrane region" description="Helical" evidence="5">
    <location>
        <begin position="309"/>
        <end position="333"/>
    </location>
</feature>
<feature type="transmembrane region" description="Helical" evidence="5">
    <location>
        <begin position="353"/>
        <end position="377"/>
    </location>
</feature>
<feature type="transmembrane region" description="Helical" evidence="5">
    <location>
        <begin position="64"/>
        <end position="88"/>
    </location>
</feature>
<reference evidence="7 8" key="1">
    <citation type="submission" date="2018-04" db="EMBL/GenBank/DDBJ databases">
        <title>Cupriavidus necator CR12 genome sequencing and assembly.</title>
        <authorList>
            <person name="Ben Fekih I."/>
            <person name="Mazhar H.S."/>
            <person name="Bello S.K."/>
            <person name="Rensing C."/>
        </authorList>
    </citation>
    <scope>NUCLEOTIDE SEQUENCE [LARGE SCALE GENOMIC DNA]</scope>
    <source>
        <strain evidence="7 8">CR12</strain>
    </source>
</reference>
<evidence type="ECO:0000259" key="6">
    <source>
        <dbReference type="Pfam" id="PF06803"/>
    </source>
</evidence>
<dbReference type="InterPro" id="IPR010699">
    <property type="entry name" value="DUF1275"/>
</dbReference>
<name>A0A367P7X7_CUPNE</name>
<dbReference type="Pfam" id="PF06803">
    <property type="entry name" value="DUF1232"/>
    <property type="match status" value="1"/>
</dbReference>
<dbReference type="Pfam" id="PF06912">
    <property type="entry name" value="DUF1275"/>
    <property type="match status" value="1"/>
</dbReference>
<feature type="transmembrane region" description="Helical" evidence="5">
    <location>
        <begin position="286"/>
        <end position="303"/>
    </location>
</feature>
<dbReference type="RefSeq" id="WP_114135879.1">
    <property type="nucleotide sequence ID" value="NZ_CP068436.1"/>
</dbReference>
<feature type="transmembrane region" description="Helical" evidence="5">
    <location>
        <begin position="196"/>
        <end position="216"/>
    </location>
</feature>
<evidence type="ECO:0000256" key="2">
    <source>
        <dbReference type="ARBA" id="ARBA00022692"/>
    </source>
</evidence>
<feature type="transmembrane region" description="Helical" evidence="5">
    <location>
        <begin position="222"/>
        <end position="241"/>
    </location>
</feature>
<evidence type="ECO:0000256" key="3">
    <source>
        <dbReference type="ARBA" id="ARBA00022989"/>
    </source>
</evidence>